<feature type="domain" description="MmeI-like N-terminal" evidence="6">
    <location>
        <begin position="7"/>
        <end position="192"/>
    </location>
</feature>
<dbReference type="InterPro" id="IPR046818">
    <property type="entry name" value="MmeI_C"/>
</dbReference>
<dbReference type="EMBL" id="CP048433">
    <property type="protein sequence ID" value="QIA34297.1"/>
    <property type="molecule type" value="Genomic_DNA"/>
</dbReference>
<dbReference type="Proteomes" id="UP000464211">
    <property type="component" value="Chromosome"/>
</dbReference>
<evidence type="ECO:0000256" key="4">
    <source>
        <dbReference type="ARBA" id="ARBA00047942"/>
    </source>
</evidence>
<dbReference type="InterPro" id="IPR046816">
    <property type="entry name" value="MmeI_Mtase"/>
</dbReference>
<reference evidence="11 13" key="1">
    <citation type="submission" date="2007-01" db="EMBL/GenBank/DDBJ databases">
        <title>Draft genome sequence of Collinsella aerofaciens (ATCC 25986).</title>
        <authorList>
            <person name="Sudarsanam P."/>
            <person name="Ley R."/>
            <person name="Guruge J."/>
            <person name="Turnbaugh P.J."/>
            <person name="Mahowald M."/>
            <person name="Liep D."/>
            <person name="Gordon J."/>
        </authorList>
    </citation>
    <scope>NUCLEOTIDE SEQUENCE [LARGE SCALE GENOMIC DNA]</scope>
    <source>
        <strain evidence="11">ATCC 25986</strain>
        <strain evidence="13">ATCC 25986 / DSM 3979 / JCM 10188 / KCTC 3647 / NCTC 11838 / VPI 1003</strain>
    </source>
</reference>
<dbReference type="AlphaFoldDB" id="A4EA01"/>
<accession>A4EA01</accession>
<sequence length="942" mass="107058">MPASKKEAKEFVKRWKKRLGAIPAGSNNEQQDTQKFWVDLLINVLGIPSNTIDSFVDFERKVRGRRIDVFVSDHNFLCEQKSWGIDLDKPEPRNGGMETPLQQAMWYARHLPYSERPRWVMTCNFGTFRLYDLDNERPEDTVQEFSLEELPDSLYLLSFLTSNETSRLHKEQQLSIEAGAYVSRLYDALAKQYHHIEEKDERAQEEQRSLNVLITRIIFLLYAEDADLLQSHQAFGRYCEGDPAKLHRKLVDLFEAIDTPLDKRDEYMDEDLAAFPYVNGGLFADSSIIVPQMTPEILEAITDASQDFDWREISGVIFGGVFEGTLNPETRHAGGMHYTSVENIERCLRPLFLDELWDELHEAEGERTAAKRKQALARLHDKVASITIGDPACGSGNFLTEAYRQLRTIENRIIEDELSEETGNAGQTSLVIAQDSPVRVSLDQLYGIEINDFAVSVAKTALWITEEQMLRKTQEIYVGYDFDFLPLRSLSNLHEGNALKTDWSEVFPDDLTYLVGNPPFLGARNQSKEQKAELLEVFDGAKNAGNIDYCGAWYMKAARFTQGKRTRCALVSTNSICQGEQVANLWKPLHDMGIHIDFAHNTFRWDNEAADKAHVFCVIVGFSREAGNKTLFYHATPDSDEDRIAVPRLNAYLKNAPDAFIWNRSKPLSDVPAIGIGSQPIDGGNYLFTPEEKAAFLSKEPAAEKYFHKWLGSQEFIRGIERWCLWLGEASWADLKGLPCCRERIENVRNYRLSSSRKQTLKAAERPNHFGTEIIPNSTAIIVPKVSSERRRYIPMGFVGSETLCSDLVFLIPNATLYHFGVLQSQLHNAWMRTVAGRLKSDYRYSGGIVYNNFVWPEPSEEQRNEVERCAQAVLDARDAQEGATLADMYDPKNETFFPELMAAHKALDAAVEAAYGVDFGGDEEKIVAHLFNLYAEKVGEL</sequence>
<evidence type="ECO:0000259" key="10">
    <source>
        <dbReference type="Pfam" id="PF20473"/>
    </source>
</evidence>
<dbReference type="Pfam" id="PF20466">
    <property type="entry name" value="MmeI_TRD"/>
    <property type="match status" value="1"/>
</dbReference>
<evidence type="ECO:0000259" key="7">
    <source>
        <dbReference type="Pfam" id="PF20465"/>
    </source>
</evidence>
<evidence type="ECO:0000259" key="8">
    <source>
        <dbReference type="Pfam" id="PF20466"/>
    </source>
</evidence>
<evidence type="ECO:0000259" key="9">
    <source>
        <dbReference type="Pfam" id="PF20467"/>
    </source>
</evidence>
<dbReference type="PANTHER" id="PTHR33841:SF1">
    <property type="entry name" value="DNA METHYLTRANSFERASE A"/>
    <property type="match status" value="1"/>
</dbReference>
<keyword evidence="5" id="KW-0175">Coiled coil</keyword>
<comment type="catalytic activity">
    <reaction evidence="4">
        <text>a 2'-deoxyadenosine in DNA + S-adenosyl-L-methionine = an N(6)-methyl-2'-deoxyadenosine in DNA + S-adenosyl-L-homocysteine + H(+)</text>
        <dbReference type="Rhea" id="RHEA:15197"/>
        <dbReference type="Rhea" id="RHEA-COMP:12418"/>
        <dbReference type="Rhea" id="RHEA-COMP:12419"/>
        <dbReference type="ChEBI" id="CHEBI:15378"/>
        <dbReference type="ChEBI" id="CHEBI:57856"/>
        <dbReference type="ChEBI" id="CHEBI:59789"/>
        <dbReference type="ChEBI" id="CHEBI:90615"/>
        <dbReference type="ChEBI" id="CHEBI:90616"/>
        <dbReference type="EC" id="2.1.1.72"/>
    </reaction>
</comment>
<dbReference type="SUPFAM" id="SSF53335">
    <property type="entry name" value="S-adenosyl-L-methionine-dependent methyltransferases"/>
    <property type="match status" value="1"/>
</dbReference>
<evidence type="ECO:0000313" key="14">
    <source>
        <dbReference type="Proteomes" id="UP000464211"/>
    </source>
</evidence>
<evidence type="ECO:0000256" key="2">
    <source>
        <dbReference type="ARBA" id="ARBA00022603"/>
    </source>
</evidence>
<evidence type="ECO:0000256" key="3">
    <source>
        <dbReference type="ARBA" id="ARBA00022679"/>
    </source>
</evidence>
<dbReference type="PANTHER" id="PTHR33841">
    <property type="entry name" value="DNA METHYLTRANSFERASE YEEA-RELATED"/>
    <property type="match status" value="1"/>
</dbReference>
<organism evidence="11 13">
    <name type="scientific">Collinsella aerofaciens (strain ATCC 25986 / DSM 3979 / JCM 10188 / KCTC 3647 / NCTC 11838 / VPI 1003)</name>
    <dbReference type="NCBI Taxonomy" id="411903"/>
    <lineage>
        <taxon>Bacteria</taxon>
        <taxon>Bacillati</taxon>
        <taxon>Actinomycetota</taxon>
        <taxon>Coriobacteriia</taxon>
        <taxon>Coriobacteriales</taxon>
        <taxon>Coriobacteriaceae</taxon>
        <taxon>Collinsella</taxon>
    </lineage>
</organism>
<dbReference type="GeneID" id="92850969"/>
<dbReference type="Pfam" id="PF20465">
    <property type="entry name" value="MmeI_hel"/>
    <property type="match status" value="1"/>
</dbReference>
<dbReference type="InterPro" id="IPR046817">
    <property type="entry name" value="MmeI_N"/>
</dbReference>
<dbReference type="InterPro" id="IPR050953">
    <property type="entry name" value="N4_N6_ade-DNA_methylase"/>
</dbReference>
<gene>
    <name evidence="11" type="ORF">COLAER_01256</name>
    <name evidence="12" type="ORF">GXM19_08755</name>
</gene>
<dbReference type="Proteomes" id="UP000002979">
    <property type="component" value="Unassembled WGS sequence"/>
</dbReference>
<feature type="domain" description="MmeI-like helicase spacer" evidence="7">
    <location>
        <begin position="209"/>
        <end position="283"/>
    </location>
</feature>
<dbReference type="Pfam" id="PF20467">
    <property type="entry name" value="MmeI_C"/>
    <property type="match status" value="1"/>
</dbReference>
<dbReference type="Pfam" id="PF20464">
    <property type="entry name" value="MmeI_N"/>
    <property type="match status" value="1"/>
</dbReference>
<dbReference type="Gene3D" id="3.40.50.150">
    <property type="entry name" value="Vaccinia Virus protein VP39"/>
    <property type="match status" value="1"/>
</dbReference>
<feature type="domain" description="MmeI-like DNA-methyltransferase" evidence="10">
    <location>
        <begin position="369"/>
        <end position="632"/>
    </location>
</feature>
<dbReference type="REBASE" id="378969">
    <property type="entry name" value="Cae25986ORF8755P"/>
</dbReference>
<evidence type="ECO:0000259" key="6">
    <source>
        <dbReference type="Pfam" id="PF20464"/>
    </source>
</evidence>
<evidence type="ECO:0000313" key="13">
    <source>
        <dbReference type="Proteomes" id="UP000002979"/>
    </source>
</evidence>
<dbReference type="InterPro" id="IPR046819">
    <property type="entry name" value="MmeI_hel"/>
</dbReference>
<reference evidence="11 13" key="2">
    <citation type="submission" date="2007-04" db="EMBL/GenBank/DDBJ databases">
        <authorList>
            <person name="Fulton L."/>
            <person name="Clifton S."/>
            <person name="Fulton B."/>
            <person name="Xu J."/>
            <person name="Minx P."/>
            <person name="Mardis E.R."/>
            <person name="Wilson R.K."/>
        </authorList>
    </citation>
    <scope>NUCLEOTIDE SEQUENCE [LARGE SCALE GENOMIC DNA]</scope>
    <source>
        <strain evidence="11">ATCC 25986</strain>
        <strain evidence="13">ATCC 25986 / DSM 3979 / JCM 10188 / KCTC 3647 / NCTC 11838 / VPI 1003</strain>
    </source>
</reference>
<feature type="domain" description="MmeI-like target recognition" evidence="8">
    <location>
        <begin position="656"/>
        <end position="858"/>
    </location>
</feature>
<evidence type="ECO:0000256" key="5">
    <source>
        <dbReference type="SAM" id="Coils"/>
    </source>
</evidence>
<keyword evidence="2 12" id="KW-0489">Methyltransferase</keyword>
<feature type="domain" description="MmeI-like C-terminal" evidence="9">
    <location>
        <begin position="861"/>
        <end position="939"/>
    </location>
</feature>
<dbReference type="GO" id="GO:0032259">
    <property type="term" value="P:methylation"/>
    <property type="evidence" value="ECO:0007669"/>
    <property type="project" value="UniProtKB-KW"/>
</dbReference>
<dbReference type="RefSeq" id="WP_006235192.1">
    <property type="nucleotide sequence ID" value="NZ_AAVN02000004.1"/>
</dbReference>
<dbReference type="InterPro" id="IPR046820">
    <property type="entry name" value="MmeI_TRD"/>
</dbReference>
<protein>
    <recommendedName>
        <fullName evidence="1">site-specific DNA-methyltransferase (adenine-specific)</fullName>
        <ecNumber evidence="1">2.1.1.72</ecNumber>
    </recommendedName>
</protein>
<dbReference type="EMBL" id="AAVN02000004">
    <property type="protein sequence ID" value="EBA39669.1"/>
    <property type="molecule type" value="Genomic_DNA"/>
</dbReference>
<keyword evidence="3 12" id="KW-0808">Transferase</keyword>
<dbReference type="Pfam" id="PF20473">
    <property type="entry name" value="MmeI_Mtase"/>
    <property type="match status" value="1"/>
</dbReference>
<dbReference type="GO" id="GO:0009007">
    <property type="term" value="F:site-specific DNA-methyltransferase (adenine-specific) activity"/>
    <property type="evidence" value="ECO:0007669"/>
    <property type="project" value="UniProtKB-EC"/>
</dbReference>
<proteinExistence type="predicted"/>
<evidence type="ECO:0000313" key="11">
    <source>
        <dbReference type="EMBL" id="EBA39669.1"/>
    </source>
</evidence>
<name>A4EA01_COLAA</name>
<reference evidence="12 14" key="3">
    <citation type="submission" date="2020-01" db="EMBL/GenBank/DDBJ databases">
        <title>Complete genome sequence of Collinsella aerofaciens JCM 10188(T).</title>
        <authorList>
            <person name="Tourlousse D.M."/>
            <person name="Sakamoto M."/>
            <person name="Miura T."/>
            <person name="Narita K."/>
            <person name="Ohashi A."/>
            <person name="Uchino Y."/>
            <person name="Yamazoe A."/>
            <person name="Kameyama K."/>
            <person name="Terauchi J."/>
            <person name="Ohkuma M."/>
            <person name="Kawasaki H."/>
            <person name="Sekiguchi Y."/>
        </authorList>
    </citation>
    <scope>NUCLEOTIDE SEQUENCE [LARGE SCALE GENOMIC DNA]</scope>
    <source>
        <strain evidence="12 14">JCM 10188</strain>
    </source>
</reference>
<evidence type="ECO:0000256" key="1">
    <source>
        <dbReference type="ARBA" id="ARBA00011900"/>
    </source>
</evidence>
<feature type="coiled-coil region" evidence="5">
    <location>
        <begin position="186"/>
        <end position="216"/>
    </location>
</feature>
<evidence type="ECO:0000313" key="12">
    <source>
        <dbReference type="EMBL" id="QIA34297.1"/>
    </source>
</evidence>
<dbReference type="REBASE" id="16975">
    <property type="entry name" value="CaeORF1256P"/>
</dbReference>
<dbReference type="InterPro" id="IPR029063">
    <property type="entry name" value="SAM-dependent_MTases_sf"/>
</dbReference>
<dbReference type="EC" id="2.1.1.72" evidence="1"/>